<evidence type="ECO:0000256" key="18">
    <source>
        <dbReference type="ARBA" id="ARBA00048666"/>
    </source>
</evidence>
<evidence type="ECO:0000256" key="20">
    <source>
        <dbReference type="ARBA" id="ARBA00068795"/>
    </source>
</evidence>
<dbReference type="InterPro" id="IPR025110">
    <property type="entry name" value="AMP-bd_C"/>
</dbReference>
<reference evidence="25 26" key="1">
    <citation type="submission" date="2021-06" db="EMBL/GenBank/DDBJ databases">
        <title>Caerostris darwini draft genome.</title>
        <authorList>
            <person name="Kono N."/>
            <person name="Arakawa K."/>
        </authorList>
    </citation>
    <scope>NUCLEOTIDE SEQUENCE [LARGE SCALE GENOMIC DNA]</scope>
</reference>
<evidence type="ECO:0000256" key="1">
    <source>
        <dbReference type="ARBA" id="ARBA00004651"/>
    </source>
</evidence>
<keyword evidence="8" id="KW-0276">Fatty acid metabolism</keyword>
<evidence type="ECO:0000256" key="7">
    <source>
        <dbReference type="ARBA" id="ARBA00022741"/>
    </source>
</evidence>
<evidence type="ECO:0000256" key="8">
    <source>
        <dbReference type="ARBA" id="ARBA00022832"/>
    </source>
</evidence>
<dbReference type="GO" id="GO:0005789">
    <property type="term" value="C:endoplasmic reticulum membrane"/>
    <property type="evidence" value="ECO:0007669"/>
    <property type="project" value="TreeGrafter"/>
</dbReference>
<feature type="domain" description="AMP-dependent synthetase/ligase" evidence="23">
    <location>
        <begin position="42"/>
        <end position="412"/>
    </location>
</feature>
<evidence type="ECO:0000256" key="3">
    <source>
        <dbReference type="ARBA" id="ARBA00022448"/>
    </source>
</evidence>
<sequence>MPSPQNIYRTLGRDVRAAYLYFKTQGFIRKCHLMNYSVVHLFKKTHEKYKHRPAFIFQDEKWTYQMVDELSNKVANHFLSRGYVKGDEVALLLNNCPEYVCIWLGLAKIGVVTALINTNLKGDSLAHSLNCIDVKALIFGRDFSDAVKEAIPFFTNKDTMTFYGFSERGSDAKTVVPFPAKSLNALLEEAPSELTKKVKIHFNDKMLYIYTSGTTGLPKAAIIRHSRFLWICSAAKFVAQVRDFETFYNTLPLYHTAGGLVFVSVVLVFGSTMVIRKKFSASNFWKEAAQHKVTVAQYIGEICRYLLNQPSVAEERKHSVRMMFGNGLRPHIWKEFQERFRIKHIIEIYGATEGNANLVNMFGKVGAVGFLPRTCDRLYPVSLVKVNPETGEVLRNEDGLCIRCKPGEPGEMIGKIVNNPINSFDGYANRSETKKKIIHNCFEKGDTAFLSGDILVMDEDGYLYFVDRTGDTFRWRGENVSTGEVENVYSTALGHVSCVVYGVEIPKVEGRAGMAAVQVKPDSVDFSELYKNVSGRLPPFAIPLFIRISSDIEATGTYKLKKVTFQKEGFDPEVISDPMFFLDAKQKTYVPLTKQLYTDIVTGKVKL</sequence>
<keyword evidence="6 22" id="KW-0812">Transmembrane</keyword>
<evidence type="ECO:0000256" key="22">
    <source>
        <dbReference type="SAM" id="Phobius"/>
    </source>
</evidence>
<evidence type="ECO:0000256" key="13">
    <source>
        <dbReference type="ARBA" id="ARBA00023140"/>
    </source>
</evidence>
<accession>A0AAV4N3S1</accession>
<dbReference type="GO" id="GO:0004467">
    <property type="term" value="F:long-chain fatty acid-CoA ligase activity"/>
    <property type="evidence" value="ECO:0007669"/>
    <property type="project" value="UniProtKB-EC"/>
</dbReference>
<dbReference type="GO" id="GO:0005324">
    <property type="term" value="F:long-chain fatty acid transmembrane transporter activity"/>
    <property type="evidence" value="ECO:0007669"/>
    <property type="project" value="TreeGrafter"/>
</dbReference>
<dbReference type="AlphaFoldDB" id="A0AAV4N3S1"/>
<comment type="function">
    <text evidence="19">Acyl-CoA synthetase required for both the import of long chain fatty acids (LCFAs) (C14-C18) and the activation very long chain fatty acids (VLCFAs) (C20-C26) by esterification of the fatty acids into metabolically active CoA-thioesters for subsequent degradation or incorporation into phospholipids. The transport and fatty acyl-CoA synthetase activities are genetically separable and are thus independent activities. Esterifies VLCFAs in the peroxisome matrix. The VLCFAs are actively transported into peroxisomes by a PXA1-PXA2 heterodimeric transporter in the peroxisomal membrane.</text>
</comment>
<evidence type="ECO:0000256" key="17">
    <source>
        <dbReference type="ARBA" id="ARBA00046271"/>
    </source>
</evidence>
<keyword evidence="7" id="KW-0547">Nucleotide-binding</keyword>
<keyword evidence="26" id="KW-1185">Reference proteome</keyword>
<keyword evidence="4" id="KW-1003">Cell membrane</keyword>
<dbReference type="NCBIfam" id="NF006134">
    <property type="entry name" value="PRK08279.1"/>
    <property type="match status" value="1"/>
</dbReference>
<protein>
    <recommendedName>
        <fullName evidence="20">Very long-chain fatty acid transport protein</fullName>
        <ecNumber evidence="14">6.2.1.3</ecNumber>
    </recommendedName>
    <alternativeName>
        <fullName evidence="16">Long-chain-fatty-acid--CoA ligase</fullName>
    </alternativeName>
    <alternativeName>
        <fullName evidence="21">Very-long-chain acyl-CoA synthetase</fullName>
    </alternativeName>
</protein>
<keyword evidence="10 22" id="KW-1133">Transmembrane helix</keyword>
<dbReference type="Pfam" id="PF00501">
    <property type="entry name" value="AMP-binding"/>
    <property type="match status" value="1"/>
</dbReference>
<keyword evidence="9" id="KW-0067">ATP-binding</keyword>
<evidence type="ECO:0000256" key="12">
    <source>
        <dbReference type="ARBA" id="ARBA00023136"/>
    </source>
</evidence>
<dbReference type="EMBL" id="BPLQ01001079">
    <property type="protein sequence ID" value="GIX78222.1"/>
    <property type="molecule type" value="Genomic_DNA"/>
</dbReference>
<feature type="transmembrane region" description="Helical" evidence="22">
    <location>
        <begin position="253"/>
        <end position="275"/>
    </location>
</feature>
<dbReference type="PANTHER" id="PTHR43107">
    <property type="entry name" value="LONG-CHAIN FATTY ACID TRANSPORT PROTEIN"/>
    <property type="match status" value="1"/>
</dbReference>
<dbReference type="InterPro" id="IPR042099">
    <property type="entry name" value="ANL_N_sf"/>
</dbReference>
<evidence type="ECO:0000256" key="11">
    <source>
        <dbReference type="ARBA" id="ARBA00023055"/>
    </source>
</evidence>
<evidence type="ECO:0000313" key="26">
    <source>
        <dbReference type="Proteomes" id="UP001054837"/>
    </source>
</evidence>
<dbReference type="GO" id="GO:0005886">
    <property type="term" value="C:plasma membrane"/>
    <property type="evidence" value="ECO:0007669"/>
    <property type="project" value="UniProtKB-SubCell"/>
</dbReference>
<evidence type="ECO:0000256" key="14">
    <source>
        <dbReference type="ARBA" id="ARBA00026121"/>
    </source>
</evidence>
<proteinExistence type="inferred from homology"/>
<dbReference type="InterPro" id="IPR000873">
    <property type="entry name" value="AMP-dep_synth/lig_dom"/>
</dbReference>
<comment type="subcellular location">
    <subcellularLocation>
        <location evidence="1">Cell membrane</location>
        <topology evidence="1">Multi-pass membrane protein</topology>
    </subcellularLocation>
    <subcellularLocation>
        <location evidence="17">Peroxisome membrane</location>
    </subcellularLocation>
</comment>
<keyword evidence="11" id="KW-0445">Lipid transport</keyword>
<evidence type="ECO:0000256" key="19">
    <source>
        <dbReference type="ARBA" id="ARBA00060276"/>
    </source>
</evidence>
<evidence type="ECO:0000259" key="23">
    <source>
        <dbReference type="Pfam" id="PF00501"/>
    </source>
</evidence>
<evidence type="ECO:0000256" key="21">
    <source>
        <dbReference type="ARBA" id="ARBA00078285"/>
    </source>
</evidence>
<dbReference type="FunFam" id="3.30.300.30:FF:000002">
    <property type="entry name" value="Long-chain fatty acid transport protein 1"/>
    <property type="match status" value="1"/>
</dbReference>
<evidence type="ECO:0000313" key="25">
    <source>
        <dbReference type="EMBL" id="GIX78222.1"/>
    </source>
</evidence>
<dbReference type="GO" id="GO:0005778">
    <property type="term" value="C:peroxisomal membrane"/>
    <property type="evidence" value="ECO:0007669"/>
    <property type="project" value="UniProtKB-SubCell"/>
</dbReference>
<organism evidence="25 26">
    <name type="scientific">Caerostris darwini</name>
    <dbReference type="NCBI Taxonomy" id="1538125"/>
    <lineage>
        <taxon>Eukaryota</taxon>
        <taxon>Metazoa</taxon>
        <taxon>Ecdysozoa</taxon>
        <taxon>Arthropoda</taxon>
        <taxon>Chelicerata</taxon>
        <taxon>Arachnida</taxon>
        <taxon>Araneae</taxon>
        <taxon>Araneomorphae</taxon>
        <taxon>Entelegynae</taxon>
        <taxon>Araneoidea</taxon>
        <taxon>Araneidae</taxon>
        <taxon>Caerostris</taxon>
    </lineage>
</organism>
<dbReference type="Proteomes" id="UP001054837">
    <property type="component" value="Unassembled WGS sequence"/>
</dbReference>
<keyword evidence="12 22" id="KW-0472">Membrane</keyword>
<dbReference type="EC" id="6.2.1.3" evidence="14"/>
<evidence type="ECO:0000256" key="2">
    <source>
        <dbReference type="ARBA" id="ARBA00006432"/>
    </source>
</evidence>
<comment type="caution">
    <text evidence="25">The sequence shown here is derived from an EMBL/GenBank/DDBJ whole genome shotgun (WGS) entry which is preliminary data.</text>
</comment>
<keyword evidence="8" id="KW-0443">Lipid metabolism</keyword>
<keyword evidence="13" id="KW-0576">Peroxisome</keyword>
<dbReference type="SUPFAM" id="SSF56801">
    <property type="entry name" value="Acetyl-CoA synthetase-like"/>
    <property type="match status" value="1"/>
</dbReference>
<feature type="domain" description="AMP-binding enzyme C-terminal" evidence="24">
    <location>
        <begin position="484"/>
        <end position="559"/>
    </location>
</feature>
<evidence type="ECO:0000256" key="4">
    <source>
        <dbReference type="ARBA" id="ARBA00022475"/>
    </source>
</evidence>
<name>A0AAV4N3S1_9ARAC</name>
<evidence type="ECO:0000256" key="16">
    <source>
        <dbReference type="ARBA" id="ARBA00041297"/>
    </source>
</evidence>
<keyword evidence="5" id="KW-0436">Ligase</keyword>
<dbReference type="PANTHER" id="PTHR43107:SF15">
    <property type="entry name" value="FATTY ACID TRANSPORT PROTEIN 3, ISOFORM A"/>
    <property type="match status" value="1"/>
</dbReference>
<evidence type="ECO:0000256" key="15">
    <source>
        <dbReference type="ARBA" id="ARBA00036527"/>
    </source>
</evidence>
<dbReference type="Gene3D" id="3.30.300.30">
    <property type="match status" value="1"/>
</dbReference>
<dbReference type="GO" id="GO:0005524">
    <property type="term" value="F:ATP binding"/>
    <property type="evidence" value="ECO:0007669"/>
    <property type="project" value="UniProtKB-KW"/>
</dbReference>
<dbReference type="Pfam" id="PF13193">
    <property type="entry name" value="AMP-binding_C"/>
    <property type="match status" value="1"/>
</dbReference>
<evidence type="ECO:0000259" key="24">
    <source>
        <dbReference type="Pfam" id="PF13193"/>
    </source>
</evidence>
<dbReference type="InterPro" id="IPR020845">
    <property type="entry name" value="AMP-binding_CS"/>
</dbReference>
<evidence type="ECO:0000256" key="5">
    <source>
        <dbReference type="ARBA" id="ARBA00022598"/>
    </source>
</evidence>
<dbReference type="InterPro" id="IPR045851">
    <property type="entry name" value="AMP-bd_C_sf"/>
</dbReference>
<comment type="catalytic activity">
    <reaction evidence="18">
        <text>tetracosanoate + ATP + CoA = tetracosanoyl-CoA + AMP + diphosphate</text>
        <dbReference type="Rhea" id="RHEA:33639"/>
        <dbReference type="ChEBI" id="CHEBI:30616"/>
        <dbReference type="ChEBI" id="CHEBI:31014"/>
        <dbReference type="ChEBI" id="CHEBI:33019"/>
        <dbReference type="ChEBI" id="CHEBI:57287"/>
        <dbReference type="ChEBI" id="CHEBI:65052"/>
        <dbReference type="ChEBI" id="CHEBI:456215"/>
    </reaction>
    <physiologicalReaction direction="left-to-right" evidence="18">
        <dbReference type="Rhea" id="RHEA:33640"/>
    </physiologicalReaction>
</comment>
<evidence type="ECO:0000256" key="10">
    <source>
        <dbReference type="ARBA" id="ARBA00022989"/>
    </source>
</evidence>
<evidence type="ECO:0000256" key="6">
    <source>
        <dbReference type="ARBA" id="ARBA00022692"/>
    </source>
</evidence>
<gene>
    <name evidence="25" type="primary">SLC27A4</name>
    <name evidence="25" type="ORF">CDAR_509091</name>
</gene>
<dbReference type="PROSITE" id="PS00455">
    <property type="entry name" value="AMP_BINDING"/>
    <property type="match status" value="1"/>
</dbReference>
<dbReference type="GO" id="GO:0044539">
    <property type="term" value="P:long-chain fatty acid import into cell"/>
    <property type="evidence" value="ECO:0007669"/>
    <property type="project" value="TreeGrafter"/>
</dbReference>
<comment type="similarity">
    <text evidence="2">Belongs to the ATP-dependent AMP-binding enzyme family.</text>
</comment>
<evidence type="ECO:0000256" key="9">
    <source>
        <dbReference type="ARBA" id="ARBA00022840"/>
    </source>
</evidence>
<keyword evidence="3" id="KW-0813">Transport</keyword>
<dbReference type="FunFam" id="3.40.50.12780:FF:000019">
    <property type="entry name" value="Long-chain fatty acid transporter"/>
    <property type="match status" value="1"/>
</dbReference>
<dbReference type="Gene3D" id="3.40.50.12780">
    <property type="entry name" value="N-terminal domain of ligase-like"/>
    <property type="match status" value="1"/>
</dbReference>
<comment type="catalytic activity">
    <reaction evidence="15">
        <text>a very long-chain fatty acid + ATP + CoA = a very long-chain fatty acyl-CoA + AMP + diphosphate</text>
        <dbReference type="Rhea" id="RHEA:54536"/>
        <dbReference type="ChEBI" id="CHEBI:30616"/>
        <dbReference type="ChEBI" id="CHEBI:33019"/>
        <dbReference type="ChEBI" id="CHEBI:57287"/>
        <dbReference type="ChEBI" id="CHEBI:58950"/>
        <dbReference type="ChEBI" id="CHEBI:138261"/>
        <dbReference type="ChEBI" id="CHEBI:456215"/>
    </reaction>
    <physiologicalReaction direction="left-to-right" evidence="15">
        <dbReference type="Rhea" id="RHEA:54537"/>
    </physiologicalReaction>
</comment>